<dbReference type="EMBL" id="WHPN01000254">
    <property type="protein sequence ID" value="KAF4409044.1"/>
    <property type="molecule type" value="Genomic_DNA"/>
</dbReference>
<organism evidence="3 4">
    <name type="scientific">Streptomyces lycii</name>
    <dbReference type="NCBI Taxonomy" id="2654337"/>
    <lineage>
        <taxon>Bacteria</taxon>
        <taxon>Bacillati</taxon>
        <taxon>Actinomycetota</taxon>
        <taxon>Actinomycetes</taxon>
        <taxon>Kitasatosporales</taxon>
        <taxon>Streptomycetaceae</taxon>
        <taxon>Streptomyces</taxon>
    </lineage>
</organism>
<comment type="caution">
    <text evidence="3">The sequence shown here is derived from an EMBL/GenBank/DDBJ whole genome shotgun (WGS) entry which is preliminary data.</text>
</comment>
<protein>
    <submittedName>
        <fullName evidence="3">Transposase</fullName>
    </submittedName>
</protein>
<proteinExistence type="predicted"/>
<feature type="region of interest" description="Disordered" evidence="1">
    <location>
        <begin position="74"/>
        <end position="103"/>
    </location>
</feature>
<dbReference type="InterPro" id="IPR002513">
    <property type="entry name" value="Tn3_Tnp_DDE_dom"/>
</dbReference>
<keyword evidence="4" id="KW-1185">Reference proteome</keyword>
<feature type="domain" description="Tn3 transposase DDE" evidence="2">
    <location>
        <begin position="250"/>
        <end position="307"/>
    </location>
</feature>
<feature type="compositionally biased region" description="Gly residues" evidence="1">
    <location>
        <begin position="79"/>
        <end position="93"/>
    </location>
</feature>
<feature type="compositionally biased region" description="Low complexity" evidence="1">
    <location>
        <begin position="208"/>
        <end position="236"/>
    </location>
</feature>
<evidence type="ECO:0000256" key="1">
    <source>
        <dbReference type="SAM" id="MobiDB-lite"/>
    </source>
</evidence>
<accession>A0ABQ7FJ85</accession>
<evidence type="ECO:0000259" key="2">
    <source>
        <dbReference type="Pfam" id="PF01526"/>
    </source>
</evidence>
<dbReference type="Proteomes" id="UP000621266">
    <property type="component" value="Unassembled WGS sequence"/>
</dbReference>
<reference evidence="3 4" key="1">
    <citation type="submission" date="2019-10" db="EMBL/GenBank/DDBJ databases">
        <title>Streptomyces tenebrisbrunneis sp.nov., an endogenous actinomycete isolated from of Lycium ruthenicum.</title>
        <authorList>
            <person name="Ma L."/>
        </authorList>
    </citation>
    <scope>NUCLEOTIDE SEQUENCE [LARGE SCALE GENOMIC DNA]</scope>
    <source>
        <strain evidence="3 4">TRM 66187</strain>
    </source>
</reference>
<name>A0ABQ7FJ85_9ACTN</name>
<dbReference type="Pfam" id="PF01526">
    <property type="entry name" value="DDE_Tnp_Tn3"/>
    <property type="match status" value="1"/>
</dbReference>
<gene>
    <name evidence="3" type="ORF">GCU69_11215</name>
</gene>
<feature type="region of interest" description="Disordered" evidence="1">
    <location>
        <begin position="193"/>
        <end position="240"/>
    </location>
</feature>
<evidence type="ECO:0000313" key="4">
    <source>
        <dbReference type="Proteomes" id="UP000621266"/>
    </source>
</evidence>
<evidence type="ECO:0000313" key="3">
    <source>
        <dbReference type="EMBL" id="KAF4409044.1"/>
    </source>
</evidence>
<sequence length="324" mass="34602">MRRLELPAALFADVSEKLVDAWRARASKEYPANLERMKPPRRPTLPATLCHVRQTEITDALVDLFIPRAEDQHTCGTEGRQGAGGGAGEGPRQGGDAAAGRGGGFVGAVGHGAAGDLPGGRRGKDAHAEFDTGFIGEFTSVATREDLSEEVLRRRLLLVLFGLVTNMGIKRVAVTGKHGESEATLRRVCAWAPPRPSRSCTASPAADRSTPPTRRSRNPGGRCVRRSSATTSPTPSCGARSTRACRWWRNWNSVNKDLSHGKDGDRTGSDEESQEVSVLTLHLLQSALVHANTLLMQQVLADEKCAGMLTGPTGGPCHRCSGPT</sequence>